<dbReference type="AlphaFoldDB" id="A0A6M1PMG2"/>
<organism evidence="5 6">
    <name type="scientific">Paenibacillus apii</name>
    <dbReference type="NCBI Taxonomy" id="1850370"/>
    <lineage>
        <taxon>Bacteria</taxon>
        <taxon>Bacillati</taxon>
        <taxon>Bacillota</taxon>
        <taxon>Bacilli</taxon>
        <taxon>Bacillales</taxon>
        <taxon>Paenibacillaceae</taxon>
        <taxon>Paenibacillus</taxon>
    </lineage>
</organism>
<dbReference type="RefSeq" id="WP_165094520.1">
    <property type="nucleotide sequence ID" value="NZ_JAAKGU010000001.1"/>
</dbReference>
<dbReference type="Pfam" id="PF01523">
    <property type="entry name" value="PmbA_TldD_1st"/>
    <property type="match status" value="1"/>
</dbReference>
<dbReference type="InterPro" id="IPR002510">
    <property type="entry name" value="Metalloprtase-TldD/E_N"/>
</dbReference>
<dbReference type="PANTHER" id="PTHR43421">
    <property type="entry name" value="METALLOPROTEASE PMBA"/>
    <property type="match status" value="1"/>
</dbReference>
<keyword evidence="6" id="KW-1185">Reference proteome</keyword>
<dbReference type="GO" id="GO:0006508">
    <property type="term" value="P:proteolysis"/>
    <property type="evidence" value="ECO:0007669"/>
    <property type="project" value="InterPro"/>
</dbReference>
<reference evidence="5 6" key="1">
    <citation type="submission" date="2020-02" db="EMBL/GenBank/DDBJ databases">
        <authorList>
            <person name="Gao J."/>
            <person name="Sun J."/>
        </authorList>
    </citation>
    <scope>NUCLEOTIDE SEQUENCE [LARGE SCALE GENOMIC DNA]</scope>
    <source>
        <strain evidence="5 6">7124</strain>
    </source>
</reference>
<feature type="domain" description="Metalloprotease TldD/E C-terminal" evidence="3">
    <location>
        <begin position="230"/>
        <end position="449"/>
    </location>
</feature>
<feature type="domain" description="Metalloprotease TldD/E N-terminal" evidence="2">
    <location>
        <begin position="23"/>
        <end position="86"/>
    </location>
</feature>
<evidence type="ECO:0000259" key="3">
    <source>
        <dbReference type="Pfam" id="PF19289"/>
    </source>
</evidence>
<dbReference type="InterPro" id="IPR045569">
    <property type="entry name" value="Metalloprtase-TldD/E_C"/>
</dbReference>
<dbReference type="EMBL" id="JAAKGU010000001">
    <property type="protein sequence ID" value="NGM81541.1"/>
    <property type="molecule type" value="Genomic_DNA"/>
</dbReference>
<gene>
    <name evidence="5" type="ORF">G5B47_03845</name>
</gene>
<dbReference type="InterPro" id="IPR036059">
    <property type="entry name" value="TldD/PmbA_sf"/>
</dbReference>
<dbReference type="Proteomes" id="UP000480151">
    <property type="component" value="Unassembled WGS sequence"/>
</dbReference>
<dbReference type="SUPFAM" id="SSF111283">
    <property type="entry name" value="Putative modulator of DNA gyrase, PmbA/TldD"/>
    <property type="match status" value="1"/>
</dbReference>
<evidence type="ECO:0000259" key="4">
    <source>
        <dbReference type="Pfam" id="PF19290"/>
    </source>
</evidence>
<comment type="similarity">
    <text evidence="1">Belongs to the peptidase U62 family.</text>
</comment>
<dbReference type="InterPro" id="IPR035068">
    <property type="entry name" value="TldD/PmbA_N"/>
</dbReference>
<dbReference type="Gene3D" id="3.30.2290.10">
    <property type="entry name" value="PmbA/TldD superfamily"/>
    <property type="match status" value="1"/>
</dbReference>
<protein>
    <submittedName>
        <fullName evidence="5">TldD/PmbA family protein</fullName>
    </submittedName>
</protein>
<dbReference type="Pfam" id="PF19290">
    <property type="entry name" value="PmbA_TldD_2nd"/>
    <property type="match status" value="1"/>
</dbReference>
<evidence type="ECO:0000313" key="5">
    <source>
        <dbReference type="EMBL" id="NGM81541.1"/>
    </source>
</evidence>
<feature type="domain" description="Metalloprotease TldD/E central" evidence="4">
    <location>
        <begin position="119"/>
        <end position="222"/>
    </location>
</feature>
<sequence>MNIGEFQEALFAKGREAGFTEMEIYYANGRSVSVSVLKGEIDEYKNAQTGGLSFRGLIGGKMGYSSTERLDQESIDYLLEEARSNAEVLENEEPEELFAGSERYHSLNTYSPSLIGTAPDQLIEAALSMERIALDADPRIDMVRRSATSVSESDVLIVNTKGLNCHRKHSSASASIYVLAKESKDAKETVTGGWFDFSLRSFDDIDVEAVALTGVREAVSKLGANPVPSDNYPVIFRNDAATSLLSSFASVFSAESVDKGFSRLKGKLGEQVAGRNISIIDDPLMESAPTSKAFDAEGSATARHELVKDGRLLTFLHNRKTARKAGAANTANAAKGGYKGMVEVSHHNLYIAPGTDSFDEIIRDTDRGILIVELQGLHAGTNATSGSFSLAAIGYLIERGEIVRPVNQITVSGNFFELLNGIETVGNDPRFIGSCTSPSLKVGSLSVSGA</sequence>
<evidence type="ECO:0000313" key="6">
    <source>
        <dbReference type="Proteomes" id="UP000480151"/>
    </source>
</evidence>
<evidence type="ECO:0000259" key="2">
    <source>
        <dbReference type="Pfam" id="PF01523"/>
    </source>
</evidence>
<accession>A0A6M1PMG2</accession>
<dbReference type="InterPro" id="IPR047657">
    <property type="entry name" value="PmbA"/>
</dbReference>
<proteinExistence type="inferred from homology"/>
<evidence type="ECO:0000256" key="1">
    <source>
        <dbReference type="ARBA" id="ARBA00005836"/>
    </source>
</evidence>
<name>A0A6M1PMG2_9BACL</name>
<comment type="caution">
    <text evidence="5">The sequence shown here is derived from an EMBL/GenBank/DDBJ whole genome shotgun (WGS) entry which is preliminary data.</text>
</comment>
<dbReference type="PANTHER" id="PTHR43421:SF1">
    <property type="entry name" value="METALLOPROTEASE PMBA"/>
    <property type="match status" value="1"/>
</dbReference>
<dbReference type="GO" id="GO:0005829">
    <property type="term" value="C:cytosol"/>
    <property type="evidence" value="ECO:0007669"/>
    <property type="project" value="TreeGrafter"/>
</dbReference>
<dbReference type="InterPro" id="IPR045570">
    <property type="entry name" value="Metalloprtase-TldD/E_cen_dom"/>
</dbReference>
<dbReference type="GO" id="GO:0008237">
    <property type="term" value="F:metallopeptidase activity"/>
    <property type="evidence" value="ECO:0007669"/>
    <property type="project" value="InterPro"/>
</dbReference>
<dbReference type="Pfam" id="PF19289">
    <property type="entry name" value="PmbA_TldD_3rd"/>
    <property type="match status" value="1"/>
</dbReference>